<dbReference type="Proteomes" id="UP001190700">
    <property type="component" value="Unassembled WGS sequence"/>
</dbReference>
<name>A0AAE0C042_9CHLO</name>
<keyword evidence="2" id="KW-0812">Transmembrane</keyword>
<evidence type="ECO:0000256" key="1">
    <source>
        <dbReference type="SAM" id="MobiDB-lite"/>
    </source>
</evidence>
<evidence type="ECO:0008006" key="5">
    <source>
        <dbReference type="Google" id="ProtNLM"/>
    </source>
</evidence>
<evidence type="ECO:0000313" key="4">
    <source>
        <dbReference type="Proteomes" id="UP001190700"/>
    </source>
</evidence>
<proteinExistence type="predicted"/>
<keyword evidence="4" id="KW-1185">Reference proteome</keyword>
<dbReference type="AlphaFoldDB" id="A0AAE0C042"/>
<dbReference type="Pfam" id="PF07709">
    <property type="entry name" value="SRR"/>
    <property type="match status" value="3"/>
</dbReference>
<feature type="compositionally biased region" description="Low complexity" evidence="1">
    <location>
        <begin position="206"/>
        <end position="223"/>
    </location>
</feature>
<keyword evidence="2" id="KW-0472">Membrane</keyword>
<comment type="caution">
    <text evidence="3">The sequence shown here is derived from an EMBL/GenBank/DDBJ whole genome shotgun (WGS) entry which is preliminary data.</text>
</comment>
<feature type="region of interest" description="Disordered" evidence="1">
    <location>
        <begin position="244"/>
        <end position="272"/>
    </location>
</feature>
<organism evidence="3 4">
    <name type="scientific">Cymbomonas tetramitiformis</name>
    <dbReference type="NCBI Taxonomy" id="36881"/>
    <lineage>
        <taxon>Eukaryota</taxon>
        <taxon>Viridiplantae</taxon>
        <taxon>Chlorophyta</taxon>
        <taxon>Pyramimonadophyceae</taxon>
        <taxon>Pyramimonadales</taxon>
        <taxon>Pyramimonadaceae</taxon>
        <taxon>Cymbomonas</taxon>
    </lineage>
</organism>
<evidence type="ECO:0000256" key="2">
    <source>
        <dbReference type="SAM" id="Phobius"/>
    </source>
</evidence>
<keyword evidence="2" id="KW-1133">Transmembrane helix</keyword>
<feature type="transmembrane region" description="Helical" evidence="2">
    <location>
        <begin position="1150"/>
        <end position="1167"/>
    </location>
</feature>
<feature type="compositionally biased region" description="Polar residues" evidence="1">
    <location>
        <begin position="12"/>
        <end position="31"/>
    </location>
</feature>
<protein>
    <recommendedName>
        <fullName evidence="5">C3H1-type domain-containing protein</fullName>
    </recommendedName>
</protein>
<feature type="region of interest" description="Disordered" evidence="1">
    <location>
        <begin position="396"/>
        <end position="447"/>
    </location>
</feature>
<dbReference type="InterPro" id="IPR011714">
    <property type="entry name" value="Seve_residue_repeat"/>
</dbReference>
<sequence>MSRQLKAGLRGSYSQPTEKDASTQTDITGVHTSLEDRTDRKDRGEVYGLQDAIAGHEKTARRRQRITDDVSGGEQDSGALPASCDLGQQGESRGGGATAGAGAAHQADHEGGRPGGAAGALIEFQRLQEAITEELPEELEGLTDHLVEVGLLRSDRRVVRGEWPLGDPGDRWEKLRGTAAKERRRVLAWATAARDMLQGLRSGKHPSPNGSGSPESSGPSPRGVLRTDAEVQRMMEAAVAAALGKRDAGGKGGSNSGRASAPASLRDVSKTSMGRSRGWTWSECVRVITEIRVAAAQQAADLARVKHSYRRHPTGRVEPWALELVDEKFASCRQDQCGLEELPEEEKEEARHYAWHHLRKFYDHLCYKMEKEASVTFELLSSTAHWEMYKREKNIKAKGTGGGGGGGRGGGYAPGVSRFPRKTQEQPAAVAPREGAQQAHQELGKGNPRNAIKTGACFSFNSVARCDRRNCKFAHNGSTIAGGAGHGAGGASGGYRAVRDVGTQVPLMSKRAHLMAEALKDWPDVAFLVRGAACGVKFPFAGKEPDEPYVVENYVGEEHESVVTKELAKELAAGRIFDARDWLPRGVSALGMVERLRKGKLKYRPVWDYSGLSFIGVNDWIDVQKDKFTSVKDAYTLLRPGMYMVKVDLEEAYSGSTIAGGAGHGAGGASGGYRAVRDVGTQVPLMSKRAHLMAEALKDWPDVAFLVRGAACGVKFPFAGKEPDEPYVVENYVGEEHESVVTKELAKELAAGRIFDARDWLPRGVSALGMVERLRKGKLKYRPVWDYSGLSFIGVNDWIDVQKDKFTSVKDAYTLLRPGMYMVKVDLEEAYSGSTIAGGAGHGAGGASGGYRAVRDVGTQVPLMSKRAHLMAEALKDWPDVAFLVRGAACGVKFPFAGKEPDEPYVVENYVGEEHESVVTKELAKELAAGRIFDARDWLPRGVSALGMVERLRKGKLKYRPVWDYSRLSFIGVNDWIDLQKDKFTSVKDAYALLRPGMYMVKDLKVVERVIRLYNGRKVVLHKEDVHEDAFATDASLRKEMGGQCASDYFLLSWDDLAEMPQRDFYPFTSKAKSHINYLELFARREVLWRQERDDLQFSPFLFAEMDEEFGPFTPLQDVRRAWDRLAKPVMPITLRDLARMAEFADMETITGAALWAAILVGFYGLFRKDNLTVGKSQARNTRGALVREDVLFAVAGDVVWIRVRHSKTIQLMLAMGDLPEEAPLFQVEGRGKRGALVPMTHAVMVMVAGLKKLAEQVSGCFADWAAESLLSSTIRGKL</sequence>
<feature type="compositionally biased region" description="Basic and acidic residues" evidence="1">
    <location>
        <begin position="33"/>
        <end position="45"/>
    </location>
</feature>
<feature type="region of interest" description="Disordered" evidence="1">
    <location>
        <begin position="1"/>
        <end position="117"/>
    </location>
</feature>
<dbReference type="EMBL" id="LGRX02030801">
    <property type="protein sequence ID" value="KAK3245284.1"/>
    <property type="molecule type" value="Genomic_DNA"/>
</dbReference>
<feature type="region of interest" description="Disordered" evidence="1">
    <location>
        <begin position="199"/>
        <end position="224"/>
    </location>
</feature>
<gene>
    <name evidence="3" type="ORF">CYMTET_45136</name>
</gene>
<evidence type="ECO:0000313" key="3">
    <source>
        <dbReference type="EMBL" id="KAK3245284.1"/>
    </source>
</evidence>
<feature type="compositionally biased region" description="Gly residues" evidence="1">
    <location>
        <begin position="399"/>
        <end position="413"/>
    </location>
</feature>
<reference evidence="3 4" key="1">
    <citation type="journal article" date="2015" name="Genome Biol. Evol.">
        <title>Comparative Genomics of a Bacterivorous Green Alga Reveals Evolutionary Causalities and Consequences of Phago-Mixotrophic Mode of Nutrition.</title>
        <authorList>
            <person name="Burns J.A."/>
            <person name="Paasch A."/>
            <person name="Narechania A."/>
            <person name="Kim E."/>
        </authorList>
    </citation>
    <scope>NUCLEOTIDE SEQUENCE [LARGE SCALE GENOMIC DNA]</scope>
    <source>
        <strain evidence="3 4">PLY_AMNH</strain>
    </source>
</reference>
<accession>A0AAE0C042</accession>